<organism evidence="2 3">
    <name type="scientific">Panicum miliaceum</name>
    <name type="common">Proso millet</name>
    <name type="synonym">Broomcorn millet</name>
    <dbReference type="NCBI Taxonomy" id="4540"/>
    <lineage>
        <taxon>Eukaryota</taxon>
        <taxon>Viridiplantae</taxon>
        <taxon>Streptophyta</taxon>
        <taxon>Embryophyta</taxon>
        <taxon>Tracheophyta</taxon>
        <taxon>Spermatophyta</taxon>
        <taxon>Magnoliopsida</taxon>
        <taxon>Liliopsida</taxon>
        <taxon>Poales</taxon>
        <taxon>Poaceae</taxon>
        <taxon>PACMAD clade</taxon>
        <taxon>Panicoideae</taxon>
        <taxon>Panicodae</taxon>
        <taxon>Paniceae</taxon>
        <taxon>Panicinae</taxon>
        <taxon>Panicum</taxon>
        <taxon>Panicum sect. Panicum</taxon>
    </lineage>
</organism>
<gene>
    <name evidence="2" type="ORF">C2845_PM10G15380</name>
</gene>
<proteinExistence type="predicted"/>
<protein>
    <submittedName>
        <fullName evidence="2">Uncharacterized protein</fullName>
    </submittedName>
</protein>
<feature type="compositionally biased region" description="Basic residues" evidence="1">
    <location>
        <begin position="175"/>
        <end position="193"/>
    </location>
</feature>
<feature type="region of interest" description="Disordered" evidence="1">
    <location>
        <begin position="134"/>
        <end position="193"/>
    </location>
</feature>
<name>A0A3L6PEB2_PANMI</name>
<accession>A0A3L6PEB2</accession>
<evidence type="ECO:0000313" key="3">
    <source>
        <dbReference type="Proteomes" id="UP000275267"/>
    </source>
</evidence>
<evidence type="ECO:0000313" key="2">
    <source>
        <dbReference type="EMBL" id="RLM54701.1"/>
    </source>
</evidence>
<feature type="compositionally biased region" description="Low complexity" evidence="1">
    <location>
        <begin position="150"/>
        <end position="172"/>
    </location>
</feature>
<sequence>MISTHRDMFIQKRRDLVWKNGIARAATDCQRRSTSCAVRLRASCGVRPSIRGSRLHGRCYQHPPPLRPLLWPRSLLRRVLGGGARFARIPKALLPGSAARRRCSSESGEVAVICRESAPHVSYLRWTGSGAAGEAACPSRAGRRRGGASGATAAAPGAPGTRSAPSAAGASGYAQRRRRRRRQGRRRGCARDS</sequence>
<reference evidence="3" key="1">
    <citation type="journal article" date="2019" name="Nat. Commun.">
        <title>The genome of broomcorn millet.</title>
        <authorList>
            <person name="Zou C."/>
            <person name="Miki D."/>
            <person name="Li D."/>
            <person name="Tang Q."/>
            <person name="Xiao L."/>
            <person name="Rajput S."/>
            <person name="Deng P."/>
            <person name="Jia W."/>
            <person name="Huang R."/>
            <person name="Zhang M."/>
            <person name="Sun Y."/>
            <person name="Hu J."/>
            <person name="Fu X."/>
            <person name="Schnable P.S."/>
            <person name="Li F."/>
            <person name="Zhang H."/>
            <person name="Feng B."/>
            <person name="Zhu X."/>
            <person name="Liu R."/>
            <person name="Schnable J.C."/>
            <person name="Zhu J.-K."/>
            <person name="Zhang H."/>
        </authorList>
    </citation>
    <scope>NUCLEOTIDE SEQUENCE [LARGE SCALE GENOMIC DNA]</scope>
</reference>
<dbReference type="Proteomes" id="UP000275267">
    <property type="component" value="Unassembled WGS sequence"/>
</dbReference>
<dbReference type="EMBL" id="PQIB02000018">
    <property type="protein sequence ID" value="RLM54701.1"/>
    <property type="molecule type" value="Genomic_DNA"/>
</dbReference>
<keyword evidence="3" id="KW-1185">Reference proteome</keyword>
<evidence type="ECO:0000256" key="1">
    <source>
        <dbReference type="SAM" id="MobiDB-lite"/>
    </source>
</evidence>
<dbReference type="AlphaFoldDB" id="A0A3L6PEB2"/>
<comment type="caution">
    <text evidence="2">The sequence shown here is derived from an EMBL/GenBank/DDBJ whole genome shotgun (WGS) entry which is preliminary data.</text>
</comment>